<comment type="caution">
    <text evidence="1">The sequence shown here is derived from an EMBL/GenBank/DDBJ whole genome shotgun (WGS) entry which is preliminary data.</text>
</comment>
<dbReference type="Proteomes" id="UP001558850">
    <property type="component" value="Unassembled WGS sequence"/>
</dbReference>
<gene>
    <name evidence="1" type="ORF">AB4Y32_39870</name>
</gene>
<name>A0ACC6UDT9_9BURK</name>
<organism evidence="1 2">
    <name type="scientific">Paraburkholderia phymatum</name>
    <dbReference type="NCBI Taxonomy" id="148447"/>
    <lineage>
        <taxon>Bacteria</taxon>
        <taxon>Pseudomonadati</taxon>
        <taxon>Pseudomonadota</taxon>
        <taxon>Betaproteobacteria</taxon>
        <taxon>Burkholderiales</taxon>
        <taxon>Burkholderiaceae</taxon>
        <taxon>Paraburkholderia</taxon>
    </lineage>
</organism>
<proteinExistence type="predicted"/>
<reference evidence="1" key="1">
    <citation type="submission" date="2024-07" db="EMBL/GenBank/DDBJ databases">
        <title>A survey of Mimosa microsymbionts across Brazilian biomes reveals a high diversity of Paraburkholderia nodulating endemic species, but also that Cupriavidus is common as a symbiont of widespread species.</title>
        <authorList>
            <person name="Rouws L."/>
            <person name="Barauna A."/>
            <person name="Beukes C."/>
            <person name="Rouws J.R.C."/>
            <person name="De Faria S.M."/>
            <person name="Gross E."/>
            <person name="Bueno Dos Reis Junior F."/>
            <person name="Simon M.F."/>
            <person name="Maluk M."/>
            <person name="Odee D.W."/>
            <person name="Kenicer G."/>
            <person name="Young J.P.W."/>
            <person name="Reis V.M."/>
            <person name="Zilli J."/>
            <person name="James E.K."/>
        </authorList>
    </citation>
    <scope>NUCLEOTIDE SEQUENCE</scope>
    <source>
        <strain evidence="1">EG181B</strain>
    </source>
</reference>
<accession>A0ACC6UDT9</accession>
<dbReference type="EMBL" id="JBFRCH010000071">
    <property type="protein sequence ID" value="MEX3937793.1"/>
    <property type="molecule type" value="Genomic_DNA"/>
</dbReference>
<evidence type="ECO:0000313" key="1">
    <source>
        <dbReference type="EMBL" id="MEX3937793.1"/>
    </source>
</evidence>
<keyword evidence="2" id="KW-1185">Reference proteome</keyword>
<evidence type="ECO:0000313" key="2">
    <source>
        <dbReference type="Proteomes" id="UP001558850"/>
    </source>
</evidence>
<sequence>MAFNVGEKNWKLSLGDGQCAPRRSAAKLKLSIAPCAGVTGFELLLDIEELLSKRAVIVCTKSFDAGVNI</sequence>
<protein>
    <submittedName>
        <fullName evidence="1">Uncharacterized protein</fullName>
    </submittedName>
</protein>